<dbReference type="EMBL" id="KN838733">
    <property type="protein sequence ID" value="KIJ96080.1"/>
    <property type="molecule type" value="Genomic_DNA"/>
</dbReference>
<sequence length="113" mass="12591">MIHDALQSPHGGVPNGVMRAAERIEKGPRRRATLGFVIRWTKLSVERWAGCEEGYENDGNNDVLRGRGRKYSRLDNVVDICGLAETLQRQGRARATESPFGRAGDDELGRRAD</sequence>
<reference evidence="2 3" key="1">
    <citation type="submission" date="2014-04" db="EMBL/GenBank/DDBJ databases">
        <authorList>
            <consortium name="DOE Joint Genome Institute"/>
            <person name="Kuo A."/>
            <person name="Kohler A."/>
            <person name="Nagy L.G."/>
            <person name="Floudas D."/>
            <person name="Copeland A."/>
            <person name="Barry K.W."/>
            <person name="Cichocki N."/>
            <person name="Veneault-Fourrey C."/>
            <person name="LaButti K."/>
            <person name="Lindquist E.A."/>
            <person name="Lipzen A."/>
            <person name="Lundell T."/>
            <person name="Morin E."/>
            <person name="Murat C."/>
            <person name="Sun H."/>
            <person name="Tunlid A."/>
            <person name="Henrissat B."/>
            <person name="Grigoriev I.V."/>
            <person name="Hibbett D.S."/>
            <person name="Martin F."/>
            <person name="Nordberg H.P."/>
            <person name="Cantor M.N."/>
            <person name="Hua S.X."/>
        </authorList>
    </citation>
    <scope>NUCLEOTIDE SEQUENCE [LARGE SCALE GENOMIC DNA]</scope>
    <source>
        <strain evidence="2 3">LaAM-08-1</strain>
    </source>
</reference>
<evidence type="ECO:0000313" key="2">
    <source>
        <dbReference type="EMBL" id="KIJ96080.1"/>
    </source>
</evidence>
<dbReference type="HOGENOM" id="CLU_2133896_0_0_1"/>
<dbReference type="Proteomes" id="UP000054477">
    <property type="component" value="Unassembled WGS sequence"/>
</dbReference>
<feature type="compositionally biased region" description="Basic and acidic residues" evidence="1">
    <location>
        <begin position="103"/>
        <end position="113"/>
    </location>
</feature>
<name>A0A0C9WUS4_9AGAR</name>
<feature type="region of interest" description="Disordered" evidence="1">
    <location>
        <begin position="88"/>
        <end position="113"/>
    </location>
</feature>
<evidence type="ECO:0000313" key="3">
    <source>
        <dbReference type="Proteomes" id="UP000054477"/>
    </source>
</evidence>
<dbReference type="AlphaFoldDB" id="A0A0C9WUS4"/>
<keyword evidence="3" id="KW-1185">Reference proteome</keyword>
<gene>
    <name evidence="2" type="ORF">K443DRAFT_124585</name>
</gene>
<proteinExistence type="predicted"/>
<accession>A0A0C9WUS4</accession>
<protein>
    <submittedName>
        <fullName evidence="2">Uncharacterized protein</fullName>
    </submittedName>
</protein>
<reference evidence="3" key="2">
    <citation type="submission" date="2015-01" db="EMBL/GenBank/DDBJ databases">
        <title>Evolutionary Origins and Diversification of the Mycorrhizal Mutualists.</title>
        <authorList>
            <consortium name="DOE Joint Genome Institute"/>
            <consortium name="Mycorrhizal Genomics Consortium"/>
            <person name="Kohler A."/>
            <person name="Kuo A."/>
            <person name="Nagy L.G."/>
            <person name="Floudas D."/>
            <person name="Copeland A."/>
            <person name="Barry K.W."/>
            <person name="Cichocki N."/>
            <person name="Veneault-Fourrey C."/>
            <person name="LaButti K."/>
            <person name="Lindquist E.A."/>
            <person name="Lipzen A."/>
            <person name="Lundell T."/>
            <person name="Morin E."/>
            <person name="Murat C."/>
            <person name="Riley R."/>
            <person name="Ohm R."/>
            <person name="Sun H."/>
            <person name="Tunlid A."/>
            <person name="Henrissat B."/>
            <person name="Grigoriev I.V."/>
            <person name="Hibbett D.S."/>
            <person name="Martin F."/>
        </authorList>
    </citation>
    <scope>NUCLEOTIDE SEQUENCE [LARGE SCALE GENOMIC DNA]</scope>
    <source>
        <strain evidence="3">LaAM-08-1</strain>
    </source>
</reference>
<evidence type="ECO:0000256" key="1">
    <source>
        <dbReference type="SAM" id="MobiDB-lite"/>
    </source>
</evidence>
<organism evidence="2 3">
    <name type="scientific">Laccaria amethystina LaAM-08-1</name>
    <dbReference type="NCBI Taxonomy" id="1095629"/>
    <lineage>
        <taxon>Eukaryota</taxon>
        <taxon>Fungi</taxon>
        <taxon>Dikarya</taxon>
        <taxon>Basidiomycota</taxon>
        <taxon>Agaricomycotina</taxon>
        <taxon>Agaricomycetes</taxon>
        <taxon>Agaricomycetidae</taxon>
        <taxon>Agaricales</taxon>
        <taxon>Agaricineae</taxon>
        <taxon>Hydnangiaceae</taxon>
        <taxon>Laccaria</taxon>
    </lineage>
</organism>